<dbReference type="InterPro" id="IPR011335">
    <property type="entry name" value="Restrct_endonuc-II-like"/>
</dbReference>
<dbReference type="SUPFAM" id="SSF52980">
    <property type="entry name" value="Restriction endonuclease-like"/>
    <property type="match status" value="1"/>
</dbReference>
<accession>A0A173XYI6</accession>
<gene>
    <name evidence="1" type="ORF">ERS852406_00379</name>
</gene>
<dbReference type="Proteomes" id="UP000095706">
    <property type="component" value="Unassembled WGS sequence"/>
</dbReference>
<protein>
    <submittedName>
        <fullName evidence="1">Uncharacterized protein</fullName>
    </submittedName>
</protein>
<sequence>MIKATALKLVTAENRDLVADVLTKRSQNIKIEYSQNADLVPHAVEDLACKMLYLDAEIRGLLNNLRGFYVTKQEDFHLSLRGLSKEAKSSIIDLFESLYGVMSEIRYCADCDVINGKLIFSPRAQMFITGQYMEIAIRKVVQDVLTELEKKHQKQFKLYANTKVATVDGRLKNEFDLIIENVTDSIVYVIEIKSGKNFHDFDKLARIGQEYGIIPNRLLLIDNYLTTSQMETIEYFCEYYCANLEQDNLRQKLITMIENDL</sequence>
<evidence type="ECO:0000313" key="1">
    <source>
        <dbReference type="EMBL" id="CUN57071.1"/>
    </source>
</evidence>
<dbReference type="RefSeq" id="WP_055226083.1">
    <property type="nucleotide sequence ID" value="NZ_CAXSRP010000008.1"/>
</dbReference>
<proteinExistence type="predicted"/>
<dbReference type="EMBL" id="CYYV01000002">
    <property type="protein sequence ID" value="CUN57071.1"/>
    <property type="molecule type" value="Genomic_DNA"/>
</dbReference>
<organism evidence="1 2">
    <name type="scientific">Fusicatenibacter saccharivorans</name>
    <dbReference type="NCBI Taxonomy" id="1150298"/>
    <lineage>
        <taxon>Bacteria</taxon>
        <taxon>Bacillati</taxon>
        <taxon>Bacillota</taxon>
        <taxon>Clostridia</taxon>
        <taxon>Lachnospirales</taxon>
        <taxon>Lachnospiraceae</taxon>
        <taxon>Fusicatenibacter</taxon>
    </lineage>
</organism>
<reference evidence="1 2" key="1">
    <citation type="submission" date="2015-09" db="EMBL/GenBank/DDBJ databases">
        <authorList>
            <consortium name="Pathogen Informatics"/>
        </authorList>
    </citation>
    <scope>NUCLEOTIDE SEQUENCE [LARGE SCALE GENOMIC DNA]</scope>
    <source>
        <strain evidence="1 2">2789STDY5608849</strain>
    </source>
</reference>
<name>A0A173XYI6_9FIRM</name>
<evidence type="ECO:0000313" key="2">
    <source>
        <dbReference type="Proteomes" id="UP000095706"/>
    </source>
</evidence>
<dbReference type="AlphaFoldDB" id="A0A173XYI6"/>